<protein>
    <submittedName>
        <fullName evidence="1">Uncharacterized protein</fullName>
    </submittedName>
</protein>
<gene>
    <name evidence="1" type="ORF">AW09_003301</name>
</gene>
<name>A0A080M318_9PROT</name>
<organism evidence="1 2">
    <name type="scientific">Candidatus Accumulibacter phosphatis</name>
    <dbReference type="NCBI Taxonomy" id="327160"/>
    <lineage>
        <taxon>Bacteria</taxon>
        <taxon>Pseudomonadati</taxon>
        <taxon>Pseudomonadota</taxon>
        <taxon>Betaproteobacteria</taxon>
        <taxon>Candidatus Accumulibacter</taxon>
    </lineage>
</organism>
<evidence type="ECO:0000313" key="2">
    <source>
        <dbReference type="Proteomes" id="UP000020077"/>
    </source>
</evidence>
<evidence type="ECO:0000313" key="1">
    <source>
        <dbReference type="EMBL" id="KFB71549.1"/>
    </source>
</evidence>
<sequence>MLDLHTANPELYIDDRRPQDLIAAAEQLATWDEAASASADCLLNAWTLRACMNEDPEGTADLAVAIRALRDRLANSRSLPDSYRHRWQGYLELLNSRTLRFTNAAEIELLLNRPHVVELLRTLPANGEFFPQWEVKAALATQEKRFSDSRLSQILGQIEDHGLIGHRKRGKYKDWRLTESGQQVLAKRFPAERARAPVRGFGMGDLRLYSTSPERLGQLVA</sequence>
<comment type="caution">
    <text evidence="1">The sequence shown here is derived from an EMBL/GenBank/DDBJ whole genome shotgun (WGS) entry which is preliminary data.</text>
</comment>
<proteinExistence type="predicted"/>
<dbReference type="AlphaFoldDB" id="A0A080M318"/>
<accession>A0A080M318</accession>
<reference evidence="1 2" key="1">
    <citation type="submission" date="2014-02" db="EMBL/GenBank/DDBJ databases">
        <title>Expanding our view of genomic diversity in Candidatus Accumulibacter clades.</title>
        <authorList>
            <person name="Skennerton C.T."/>
            <person name="Barr J.J."/>
            <person name="Slater F.R."/>
            <person name="Bond P.L."/>
            <person name="Tyson G.W."/>
        </authorList>
    </citation>
    <scope>NUCLEOTIDE SEQUENCE [LARGE SCALE GENOMIC DNA]</scope>
    <source>
        <strain evidence="2">BA-91</strain>
    </source>
</reference>
<dbReference type="Proteomes" id="UP000020077">
    <property type="component" value="Unassembled WGS sequence"/>
</dbReference>
<dbReference type="EMBL" id="JDVG02000527">
    <property type="protein sequence ID" value="KFB71549.1"/>
    <property type="molecule type" value="Genomic_DNA"/>
</dbReference>